<sequence>MSAPVQRPINSTAEMTAKATKARALRARWLLALSRGEASVPELIAAACQPGGRPLLAVRIDALLGATRTQGTLNRDMALARQRLSVPTGMLDREVTVGWVMRNKGTPVRRLGAVLEVSEMGDLRSRQRAFPAFPFHTDAVLREVWRAAE</sequence>
<name>A0ABW2ATE9_9MICO</name>
<reference evidence="2" key="1">
    <citation type="journal article" date="2019" name="Int. J. Syst. Evol. Microbiol.">
        <title>The Global Catalogue of Microorganisms (GCM) 10K type strain sequencing project: providing services to taxonomists for standard genome sequencing and annotation.</title>
        <authorList>
            <consortium name="The Broad Institute Genomics Platform"/>
            <consortium name="The Broad Institute Genome Sequencing Center for Infectious Disease"/>
            <person name="Wu L."/>
            <person name="Ma J."/>
        </authorList>
    </citation>
    <scope>NUCLEOTIDE SEQUENCE [LARGE SCALE GENOMIC DNA]</scope>
    <source>
        <strain evidence="2">NBRC 106593</strain>
    </source>
</reference>
<protein>
    <submittedName>
        <fullName evidence="1">Uncharacterized protein</fullName>
    </submittedName>
</protein>
<accession>A0ABW2ATE9</accession>
<proteinExistence type="predicted"/>
<comment type="caution">
    <text evidence="1">The sequence shown here is derived from an EMBL/GenBank/DDBJ whole genome shotgun (WGS) entry which is preliminary data.</text>
</comment>
<evidence type="ECO:0000313" key="1">
    <source>
        <dbReference type="EMBL" id="MFC6714377.1"/>
    </source>
</evidence>
<organism evidence="1 2">
    <name type="scientific">Branchiibius cervicis</name>
    <dbReference type="NCBI Taxonomy" id="908252"/>
    <lineage>
        <taxon>Bacteria</taxon>
        <taxon>Bacillati</taxon>
        <taxon>Actinomycetota</taxon>
        <taxon>Actinomycetes</taxon>
        <taxon>Micrococcales</taxon>
        <taxon>Dermacoccaceae</taxon>
        <taxon>Branchiibius</taxon>
    </lineage>
</organism>
<dbReference type="EMBL" id="JBHSWJ010000002">
    <property type="protein sequence ID" value="MFC6714377.1"/>
    <property type="molecule type" value="Genomic_DNA"/>
</dbReference>
<dbReference type="RefSeq" id="WP_291525063.1">
    <property type="nucleotide sequence ID" value="NZ_JBHSWJ010000002.1"/>
</dbReference>
<evidence type="ECO:0000313" key="2">
    <source>
        <dbReference type="Proteomes" id="UP001596356"/>
    </source>
</evidence>
<gene>
    <name evidence="1" type="ORF">ACFQBT_11340</name>
</gene>
<keyword evidence="2" id="KW-1185">Reference proteome</keyword>
<dbReference type="Proteomes" id="UP001596356">
    <property type="component" value="Unassembled WGS sequence"/>
</dbReference>